<proteinExistence type="predicted"/>
<dbReference type="EMBL" id="MCFL01000010">
    <property type="protein sequence ID" value="ORZ37988.1"/>
    <property type="molecule type" value="Genomic_DNA"/>
</dbReference>
<reference evidence="2 3" key="1">
    <citation type="submission" date="2016-07" db="EMBL/GenBank/DDBJ databases">
        <title>Pervasive Adenine N6-methylation of Active Genes in Fungi.</title>
        <authorList>
            <consortium name="DOE Joint Genome Institute"/>
            <person name="Mondo S.J."/>
            <person name="Dannebaum R.O."/>
            <person name="Kuo R.C."/>
            <person name="Labutti K."/>
            <person name="Haridas S."/>
            <person name="Kuo A."/>
            <person name="Salamov A."/>
            <person name="Ahrendt S.R."/>
            <person name="Lipzen A."/>
            <person name="Sullivan W."/>
            <person name="Andreopoulos W.B."/>
            <person name="Clum A."/>
            <person name="Lindquist E."/>
            <person name="Daum C."/>
            <person name="Ramamoorthy G.K."/>
            <person name="Gryganskyi A."/>
            <person name="Culley D."/>
            <person name="Magnuson J.K."/>
            <person name="James T.Y."/>
            <person name="O'Malley M.A."/>
            <person name="Stajich J.E."/>
            <person name="Spatafora J.W."/>
            <person name="Visel A."/>
            <person name="Grigoriev I.V."/>
        </authorList>
    </citation>
    <scope>NUCLEOTIDE SEQUENCE [LARGE SCALE GENOMIC DNA]</scope>
    <source>
        <strain evidence="2 3">PL171</strain>
    </source>
</reference>
<organism evidence="2 3">
    <name type="scientific">Catenaria anguillulae PL171</name>
    <dbReference type="NCBI Taxonomy" id="765915"/>
    <lineage>
        <taxon>Eukaryota</taxon>
        <taxon>Fungi</taxon>
        <taxon>Fungi incertae sedis</taxon>
        <taxon>Blastocladiomycota</taxon>
        <taxon>Blastocladiomycetes</taxon>
        <taxon>Blastocladiales</taxon>
        <taxon>Catenariaceae</taxon>
        <taxon>Catenaria</taxon>
    </lineage>
</organism>
<accession>A0A1Y2HTR1</accession>
<feature type="region of interest" description="Disordered" evidence="1">
    <location>
        <begin position="195"/>
        <end position="228"/>
    </location>
</feature>
<feature type="compositionally biased region" description="Basic residues" evidence="1">
    <location>
        <begin position="205"/>
        <end position="217"/>
    </location>
</feature>
<evidence type="ECO:0000313" key="3">
    <source>
        <dbReference type="Proteomes" id="UP000193411"/>
    </source>
</evidence>
<evidence type="ECO:0000256" key="1">
    <source>
        <dbReference type="SAM" id="MobiDB-lite"/>
    </source>
</evidence>
<dbReference type="AlphaFoldDB" id="A0A1Y2HTR1"/>
<evidence type="ECO:0000313" key="2">
    <source>
        <dbReference type="EMBL" id="ORZ37988.1"/>
    </source>
</evidence>
<dbReference type="Proteomes" id="UP000193411">
    <property type="component" value="Unassembled WGS sequence"/>
</dbReference>
<sequence length="271" mass="30446">MAMPISTIHPTRIPSRSTQTHSLLLLRLRLPTRNQKSSLTCLPTTSLTRLLHHLLPLLHLWLLHPNLLHTHPHSRMLIQTRLHPNPLSTAETQCQATFLSNSNNNNNNNLFRLRRTATSLSHCRTQTSSANPNRNHRLPLPPHAVANRPYRIPTKTPTAPPNPNAPASTLPLATPPPHLLHAAARLPHLLLPATHQPRIPSLPRSLKRPPGRAHRGPRSPPQTPRPPFHAAHRLRAAASAFCIRPRPKHCIHINRSIRTCTFVTCRQAWSP</sequence>
<protein>
    <submittedName>
        <fullName evidence="2">Uncharacterized protein</fullName>
    </submittedName>
</protein>
<feature type="compositionally biased region" description="Pro residues" evidence="1">
    <location>
        <begin position="218"/>
        <end position="227"/>
    </location>
</feature>
<keyword evidence="3" id="KW-1185">Reference proteome</keyword>
<gene>
    <name evidence="2" type="ORF">BCR44DRAFT_1429371</name>
</gene>
<comment type="caution">
    <text evidence="2">The sequence shown here is derived from an EMBL/GenBank/DDBJ whole genome shotgun (WGS) entry which is preliminary data.</text>
</comment>
<feature type="region of interest" description="Disordered" evidence="1">
    <location>
        <begin position="125"/>
        <end position="146"/>
    </location>
</feature>
<name>A0A1Y2HTR1_9FUNG</name>